<feature type="transmembrane region" description="Helical" evidence="6">
    <location>
        <begin position="122"/>
        <end position="143"/>
    </location>
</feature>
<keyword evidence="3 6" id="KW-0812">Transmembrane</keyword>
<reference evidence="8 9" key="1">
    <citation type="journal article" date="2016" name="Nat. Commun.">
        <title>Thousands of microbial genomes shed light on interconnected biogeochemical processes in an aquifer system.</title>
        <authorList>
            <person name="Anantharaman K."/>
            <person name="Brown C.T."/>
            <person name="Hug L.A."/>
            <person name="Sharon I."/>
            <person name="Castelle C.J."/>
            <person name="Probst A.J."/>
            <person name="Thomas B.C."/>
            <person name="Singh A."/>
            <person name="Wilkins M.J."/>
            <person name="Karaoz U."/>
            <person name="Brodie E.L."/>
            <person name="Williams K.H."/>
            <person name="Hubbard S.S."/>
            <person name="Banfield J.F."/>
        </authorList>
    </citation>
    <scope>NUCLEOTIDE SEQUENCE [LARGE SCALE GENOMIC DNA]</scope>
</reference>
<dbReference type="InterPro" id="IPR000620">
    <property type="entry name" value="EamA_dom"/>
</dbReference>
<name>A0A1F7L0W5_9BACT</name>
<keyword evidence="5 6" id="KW-0472">Membrane</keyword>
<evidence type="ECO:0000313" key="9">
    <source>
        <dbReference type="Proteomes" id="UP000177050"/>
    </source>
</evidence>
<keyword evidence="2" id="KW-1003">Cell membrane</keyword>
<evidence type="ECO:0000313" key="8">
    <source>
        <dbReference type="EMBL" id="OGK73770.1"/>
    </source>
</evidence>
<feature type="transmembrane region" description="Helical" evidence="6">
    <location>
        <begin position="272"/>
        <end position="292"/>
    </location>
</feature>
<gene>
    <name evidence="8" type="ORF">A3K52_03220</name>
</gene>
<dbReference type="PANTHER" id="PTHR32322">
    <property type="entry name" value="INNER MEMBRANE TRANSPORTER"/>
    <property type="match status" value="1"/>
</dbReference>
<feature type="transmembrane region" description="Helical" evidence="6">
    <location>
        <begin position="217"/>
        <end position="235"/>
    </location>
</feature>
<dbReference type="EMBL" id="MGBR01000001">
    <property type="protein sequence ID" value="OGK73770.1"/>
    <property type="molecule type" value="Genomic_DNA"/>
</dbReference>
<feature type="domain" description="EamA" evidence="7">
    <location>
        <begin position="154"/>
        <end position="287"/>
    </location>
</feature>
<feature type="transmembrane region" description="Helical" evidence="6">
    <location>
        <begin position="89"/>
        <end position="110"/>
    </location>
</feature>
<evidence type="ECO:0000256" key="6">
    <source>
        <dbReference type="SAM" id="Phobius"/>
    </source>
</evidence>
<comment type="caution">
    <text evidence="8">The sequence shown here is derived from an EMBL/GenBank/DDBJ whole genome shotgun (WGS) entry which is preliminary data.</text>
</comment>
<protein>
    <recommendedName>
        <fullName evidence="7">EamA domain-containing protein</fullName>
    </recommendedName>
</protein>
<feature type="transmembrane region" description="Helical" evidence="6">
    <location>
        <begin position="247"/>
        <end position="266"/>
    </location>
</feature>
<dbReference type="AlphaFoldDB" id="A0A1F7L0W5"/>
<evidence type="ECO:0000259" key="7">
    <source>
        <dbReference type="Pfam" id="PF00892"/>
    </source>
</evidence>
<feature type="domain" description="EamA" evidence="7">
    <location>
        <begin position="4"/>
        <end position="133"/>
    </location>
</feature>
<feature type="transmembrane region" description="Helical" evidence="6">
    <location>
        <begin position="179"/>
        <end position="197"/>
    </location>
</feature>
<dbReference type="InterPro" id="IPR037185">
    <property type="entry name" value="EmrE-like"/>
</dbReference>
<proteinExistence type="predicted"/>
<keyword evidence="4 6" id="KW-1133">Transmembrane helix</keyword>
<feature type="transmembrane region" description="Helical" evidence="6">
    <location>
        <begin position="62"/>
        <end position="83"/>
    </location>
</feature>
<organism evidence="8 9">
    <name type="scientific">Candidatus Roizmanbacteria bacterium RIFOXYD1_FULL_38_12</name>
    <dbReference type="NCBI Taxonomy" id="1802093"/>
    <lineage>
        <taxon>Bacteria</taxon>
        <taxon>Candidatus Roizmaniibacteriota</taxon>
    </lineage>
</organism>
<feature type="transmembrane region" description="Helical" evidence="6">
    <location>
        <begin position="155"/>
        <end position="172"/>
    </location>
</feature>
<sequence>MNPVLALIITNFIWGAASPIFKLSLQNIPPFTLAFIRFFFAGLLFTYFALLHWQKITWRQFFMICFGAFFAVTVNIGFYFLALPKTASINAPIIASSQPIFLFFLSIFFLKEKPNKKVFRGILISFIGVLVIILSPLFTNGTVSAAAKEAALEGNLYLVIATFGSVLNAIIFKRVLKQVNFYQVTFISFLFGAFTFFPLMHGEVQRWSFAMIDYRGWMGIIFGVVFSSAIAYGCFNYGVSKIDAQEVGIFSYIDPVIAILLAIPLVHEYPTLSFYIGTFFVFVGILLAEGRIHWHPIHRLRNVKSQMANVPTSPKGFDVRGK</sequence>
<evidence type="ECO:0000256" key="2">
    <source>
        <dbReference type="ARBA" id="ARBA00022475"/>
    </source>
</evidence>
<dbReference type="GO" id="GO:0005886">
    <property type="term" value="C:plasma membrane"/>
    <property type="evidence" value="ECO:0007669"/>
    <property type="project" value="UniProtKB-SubCell"/>
</dbReference>
<evidence type="ECO:0000256" key="5">
    <source>
        <dbReference type="ARBA" id="ARBA00023136"/>
    </source>
</evidence>
<accession>A0A1F7L0W5</accession>
<evidence type="ECO:0000256" key="3">
    <source>
        <dbReference type="ARBA" id="ARBA00022692"/>
    </source>
</evidence>
<dbReference type="Proteomes" id="UP000177050">
    <property type="component" value="Unassembled WGS sequence"/>
</dbReference>
<feature type="transmembrane region" description="Helical" evidence="6">
    <location>
        <begin position="31"/>
        <end position="50"/>
    </location>
</feature>
<evidence type="ECO:0000256" key="4">
    <source>
        <dbReference type="ARBA" id="ARBA00022989"/>
    </source>
</evidence>
<evidence type="ECO:0000256" key="1">
    <source>
        <dbReference type="ARBA" id="ARBA00004651"/>
    </source>
</evidence>
<dbReference type="Pfam" id="PF00892">
    <property type="entry name" value="EamA"/>
    <property type="match status" value="2"/>
</dbReference>
<dbReference type="PANTHER" id="PTHR32322:SF18">
    <property type="entry name" value="S-ADENOSYLMETHIONINE_S-ADENOSYLHOMOCYSTEINE TRANSPORTER"/>
    <property type="match status" value="1"/>
</dbReference>
<comment type="subcellular location">
    <subcellularLocation>
        <location evidence="1">Cell membrane</location>
        <topology evidence="1">Multi-pass membrane protein</topology>
    </subcellularLocation>
</comment>
<dbReference type="SUPFAM" id="SSF103481">
    <property type="entry name" value="Multidrug resistance efflux transporter EmrE"/>
    <property type="match status" value="2"/>
</dbReference>
<dbReference type="InterPro" id="IPR050638">
    <property type="entry name" value="AA-Vitamin_Transporters"/>
</dbReference>